<dbReference type="EMBL" id="SZYD01001399">
    <property type="protein sequence ID" value="KAD0780425.1"/>
    <property type="molecule type" value="Genomic_DNA"/>
</dbReference>
<dbReference type="SUPFAM" id="SSF52096">
    <property type="entry name" value="ClpP/crotonase"/>
    <property type="match status" value="1"/>
</dbReference>
<evidence type="ECO:0000256" key="1">
    <source>
        <dbReference type="ARBA" id="ARBA00004173"/>
    </source>
</evidence>
<dbReference type="PANTHER" id="PTHR43176">
    <property type="entry name" value="3-HYDROXYISOBUTYRYL-COA HYDROLASE-RELATED"/>
    <property type="match status" value="1"/>
</dbReference>
<keyword evidence="3 6" id="KW-0378">Hydrolase</keyword>
<gene>
    <name evidence="8" type="ORF">E3N88_43728</name>
</gene>
<dbReference type="FunFam" id="3.90.226.10:FF:000062">
    <property type="entry name" value="3-hydroxyisobutyryl-CoA hydrolase-like protein 3 mitochondrial"/>
    <property type="match status" value="1"/>
</dbReference>
<organism evidence="8 9">
    <name type="scientific">Mikania micrantha</name>
    <name type="common">bitter vine</name>
    <dbReference type="NCBI Taxonomy" id="192012"/>
    <lineage>
        <taxon>Eukaryota</taxon>
        <taxon>Viridiplantae</taxon>
        <taxon>Streptophyta</taxon>
        <taxon>Embryophyta</taxon>
        <taxon>Tracheophyta</taxon>
        <taxon>Spermatophyta</taxon>
        <taxon>Magnoliopsida</taxon>
        <taxon>eudicotyledons</taxon>
        <taxon>Gunneridae</taxon>
        <taxon>Pentapetalae</taxon>
        <taxon>asterids</taxon>
        <taxon>campanulids</taxon>
        <taxon>Asterales</taxon>
        <taxon>Asteraceae</taxon>
        <taxon>Asteroideae</taxon>
        <taxon>Heliantheae alliance</taxon>
        <taxon>Eupatorieae</taxon>
        <taxon>Mikania</taxon>
    </lineage>
</organism>
<reference evidence="8 9" key="1">
    <citation type="submission" date="2019-05" db="EMBL/GenBank/DDBJ databases">
        <title>Mikania micrantha, genome provides insights into the molecular mechanism of rapid growth.</title>
        <authorList>
            <person name="Liu B."/>
        </authorList>
    </citation>
    <scope>NUCLEOTIDE SEQUENCE [LARGE SCALE GENOMIC DNA]</scope>
    <source>
        <strain evidence="8">NLD-2019</strain>
        <tissue evidence="8">Leaf</tissue>
    </source>
</reference>
<name>A0A5N6LE39_9ASTR</name>
<evidence type="ECO:0000313" key="8">
    <source>
        <dbReference type="EMBL" id="KAD0780425.1"/>
    </source>
</evidence>
<dbReference type="PANTHER" id="PTHR43176:SF22">
    <property type="entry name" value="3-HYDROXYISOBUTYRYL-COA HYDROLASE"/>
    <property type="match status" value="1"/>
</dbReference>
<dbReference type="CDD" id="cd06558">
    <property type="entry name" value="crotonase-like"/>
    <property type="match status" value="1"/>
</dbReference>
<comment type="similarity">
    <text evidence="2 6">Belongs to the enoyl-CoA hydratase/isomerase family.</text>
</comment>
<protein>
    <recommendedName>
        <fullName evidence="6">3-hydroxyisobutyryl-CoA hydrolase</fullName>
        <shortName evidence="6">HIB-CoA hydrolase</shortName>
        <shortName evidence="6">HIBYL-CoA-H</shortName>
        <ecNumber evidence="6">3.1.2.4</ecNumber>
    </recommendedName>
    <alternativeName>
        <fullName evidence="6">3-hydroxyisobutyryl-coenzyme A hydrolase</fullName>
    </alternativeName>
</protein>
<dbReference type="AlphaFoldDB" id="A0A5N6LE39"/>
<dbReference type="InterPro" id="IPR032259">
    <property type="entry name" value="HIBYL-CoA-H"/>
</dbReference>
<dbReference type="NCBIfam" id="NF004127">
    <property type="entry name" value="PRK05617.1"/>
    <property type="match status" value="1"/>
</dbReference>
<comment type="catalytic activity">
    <reaction evidence="6">
        <text>3-hydroxy-2-methylpropanoyl-CoA + H2O = 3-hydroxy-2-methylpropanoate + CoA + H(+)</text>
        <dbReference type="Rhea" id="RHEA:20888"/>
        <dbReference type="ChEBI" id="CHEBI:11805"/>
        <dbReference type="ChEBI" id="CHEBI:15377"/>
        <dbReference type="ChEBI" id="CHEBI:15378"/>
        <dbReference type="ChEBI" id="CHEBI:57287"/>
        <dbReference type="ChEBI" id="CHEBI:57340"/>
        <dbReference type="EC" id="3.1.2.4"/>
    </reaction>
</comment>
<comment type="caution">
    <text evidence="8">The sequence shown here is derived from an EMBL/GenBank/DDBJ whole genome shotgun (WGS) entry which is preliminary data.</text>
</comment>
<keyword evidence="4" id="KW-0809">Transit peptide</keyword>
<comment type="function">
    <text evidence="6">Hydrolyzes 3-hydroxyisobutyryl-CoA (HIBYL-CoA), a saline catabolite. Has high activity toward isobutyryl-CoA. Could be an isobutyryl-CoA dehydrogenase that functions in valine catabolism.</text>
</comment>
<dbReference type="GO" id="GO:0003860">
    <property type="term" value="F:3-hydroxyisobutyryl-CoA hydrolase activity"/>
    <property type="evidence" value="ECO:0007669"/>
    <property type="project" value="UniProtKB-UniRule"/>
</dbReference>
<evidence type="ECO:0000256" key="3">
    <source>
        <dbReference type="ARBA" id="ARBA00022801"/>
    </source>
</evidence>
<evidence type="ECO:0000256" key="2">
    <source>
        <dbReference type="ARBA" id="ARBA00005254"/>
    </source>
</evidence>
<dbReference type="GO" id="GO:0005739">
    <property type="term" value="C:mitochondrion"/>
    <property type="evidence" value="ECO:0007669"/>
    <property type="project" value="UniProtKB-SubCell"/>
</dbReference>
<comment type="subcellular location">
    <subcellularLocation>
        <location evidence="1">Mitochondrion</location>
    </subcellularLocation>
</comment>
<evidence type="ECO:0000256" key="5">
    <source>
        <dbReference type="ARBA" id="ARBA00023128"/>
    </source>
</evidence>
<dbReference type="OrthoDB" id="16820at2759"/>
<keyword evidence="5" id="KW-0496">Mitochondrion</keyword>
<dbReference type="Gene3D" id="3.90.226.10">
    <property type="entry name" value="2-enoyl-CoA Hydratase, Chain A, domain 1"/>
    <property type="match status" value="1"/>
</dbReference>
<evidence type="ECO:0000259" key="7">
    <source>
        <dbReference type="Pfam" id="PF16113"/>
    </source>
</evidence>
<dbReference type="InterPro" id="IPR045004">
    <property type="entry name" value="ECH_dom"/>
</dbReference>
<proteinExistence type="inferred from homology"/>
<dbReference type="EC" id="3.1.2.4" evidence="6"/>
<dbReference type="InterPro" id="IPR029045">
    <property type="entry name" value="ClpP/crotonase-like_dom_sf"/>
</dbReference>
<dbReference type="GO" id="GO:0006574">
    <property type="term" value="P:L-valine catabolic process"/>
    <property type="evidence" value="ECO:0007669"/>
    <property type="project" value="UniProtKB-UniRule"/>
</dbReference>
<dbReference type="Proteomes" id="UP000326396">
    <property type="component" value="Unassembled WGS sequence"/>
</dbReference>
<keyword evidence="9" id="KW-1185">Reference proteome</keyword>
<evidence type="ECO:0000256" key="4">
    <source>
        <dbReference type="ARBA" id="ARBA00022946"/>
    </source>
</evidence>
<evidence type="ECO:0000256" key="6">
    <source>
        <dbReference type="RuleBase" id="RU369070"/>
    </source>
</evidence>
<dbReference type="GO" id="GO:0005829">
    <property type="term" value="C:cytosol"/>
    <property type="evidence" value="ECO:0007669"/>
    <property type="project" value="TreeGrafter"/>
</dbReference>
<comment type="pathway">
    <text evidence="6">Amino-acid degradation; L-valine degradation.</text>
</comment>
<accession>A0A5N6LE39</accession>
<feature type="domain" description="Enoyl-CoA hydratase/isomerase" evidence="7">
    <location>
        <begin position="59"/>
        <end position="404"/>
    </location>
</feature>
<sequence length="416" mass="45381">MRILIGVSQLLIRSSLAPVSPKFNCKTFPHNSNRFSSFATMATSDAEFVKGNVFPNGVAVLTLDRPKALNAMNLDMDLKYKSLLEQWEVDPKVKCVLVEGSSPRGFSAGGDVKLISSLKQLSEIIKVFTAEYSLICKIFEYKKPYISFMDGITMGFGIGLSGHGRYRVVTERTILAMPENGIGLFPDVGFAYIAAQGPGEGSVGAYLGMTGNRVSTPADALYVGLGTHFVPSGNLGSLKDTLLSTTFSENSHIEVQEILARYSSDPESESRLKLLLPHIVSAFGGNKSVKETMEKLEKNQRSDDTAVAEWAKDAVSGLKKGAPFSLSLTQMHFSRVASATGTNKELSTVIKWVMKTEYRIALRSTLRSDFAEGVRAVLVDKDQNPKWNPSSLDEVNSSEVEAVFRPLEPEADELAV</sequence>
<dbReference type="Pfam" id="PF16113">
    <property type="entry name" value="ECH_2"/>
    <property type="match status" value="1"/>
</dbReference>
<evidence type="ECO:0000313" key="9">
    <source>
        <dbReference type="Proteomes" id="UP000326396"/>
    </source>
</evidence>